<evidence type="ECO:0000256" key="1">
    <source>
        <dbReference type="SAM" id="SignalP"/>
    </source>
</evidence>
<evidence type="ECO:0000313" key="3">
    <source>
        <dbReference type="EMBL" id="QBM86424.1"/>
    </source>
</evidence>
<proteinExistence type="predicted"/>
<dbReference type="GO" id="GO:0005576">
    <property type="term" value="C:extracellular region"/>
    <property type="evidence" value="ECO:0007669"/>
    <property type="project" value="InterPro"/>
</dbReference>
<keyword evidence="1" id="KW-0732">Signal</keyword>
<dbReference type="EMBL" id="CP034456">
    <property type="protein sequence ID" value="QBM86424.1"/>
    <property type="molecule type" value="Genomic_DNA"/>
</dbReference>
<evidence type="ECO:0000313" key="4">
    <source>
        <dbReference type="Proteomes" id="UP000292447"/>
    </source>
</evidence>
<gene>
    <name evidence="3" type="primary">MPUL0A10640</name>
    <name evidence="3" type="ORF">METSCH_A10640</name>
</gene>
<name>A0A4P6XLF4_9ASCO</name>
<sequence length="134" mass="15028">MRLLFSFVLATLAVLTVAEAASDLTDLTDNGTLVPLEAVIGGLPIPDDVFPVFNYENNTATVVFLNATILAEAKAHSAENLTKRDAEASAEPWHWGRLRMGQPMYKREAEAEAEADANRFRWAYRKPIKFIFWE</sequence>
<dbReference type="Proteomes" id="UP000292447">
    <property type="component" value="Chromosome I"/>
</dbReference>
<feature type="domain" description="Mating factor alpha precursor N-terminal" evidence="2">
    <location>
        <begin position="5"/>
        <end position="85"/>
    </location>
</feature>
<feature type="chain" id="PRO_5020750821" evidence="1">
    <location>
        <begin position="21"/>
        <end position="134"/>
    </location>
</feature>
<dbReference type="STRING" id="2163413.A0A4P6XLF4"/>
<organism evidence="3 4">
    <name type="scientific">Metschnikowia aff. pulcherrima</name>
    <dbReference type="NCBI Taxonomy" id="2163413"/>
    <lineage>
        <taxon>Eukaryota</taxon>
        <taxon>Fungi</taxon>
        <taxon>Dikarya</taxon>
        <taxon>Ascomycota</taxon>
        <taxon>Saccharomycotina</taxon>
        <taxon>Pichiomycetes</taxon>
        <taxon>Metschnikowiaceae</taxon>
        <taxon>Metschnikowia</taxon>
    </lineage>
</organism>
<dbReference type="AlphaFoldDB" id="A0A4P6XLF4"/>
<dbReference type="Pfam" id="PF05436">
    <property type="entry name" value="MF_alpha_N"/>
    <property type="match status" value="1"/>
</dbReference>
<dbReference type="InterPro" id="IPR008675">
    <property type="entry name" value="Mating_factor_alpha_N"/>
</dbReference>
<protein>
    <submittedName>
        <fullName evidence="3">Mating pheromone alpha-factor</fullName>
    </submittedName>
</protein>
<keyword evidence="4" id="KW-1185">Reference proteome</keyword>
<accession>A0A4P6XLF4</accession>
<evidence type="ECO:0000259" key="2">
    <source>
        <dbReference type="Pfam" id="PF05436"/>
    </source>
</evidence>
<reference evidence="4" key="1">
    <citation type="submission" date="2019-03" db="EMBL/GenBank/DDBJ databases">
        <title>Snf2 controls pulcherriminic acid biosynthesis and connects pigmentation and antifungal activity of the yeast Metschnikowia pulcherrima.</title>
        <authorList>
            <person name="Gore-Lloyd D."/>
            <person name="Sumann I."/>
            <person name="Brachmann A.O."/>
            <person name="Schneeberger K."/>
            <person name="Ortiz-Merino R.A."/>
            <person name="Moreno-Beltran M."/>
            <person name="Schlaefli M."/>
            <person name="Kirner P."/>
            <person name="Santos Kron A."/>
            <person name="Wolfe K.H."/>
            <person name="Piel J."/>
            <person name="Ahrens C.H."/>
            <person name="Henk D."/>
            <person name="Freimoser F.M."/>
        </authorList>
    </citation>
    <scope>NUCLEOTIDE SEQUENCE [LARGE SCALE GENOMIC DNA]</scope>
    <source>
        <strain evidence="4">APC 1.2</strain>
    </source>
</reference>
<dbReference type="GO" id="GO:0007618">
    <property type="term" value="P:mating"/>
    <property type="evidence" value="ECO:0007669"/>
    <property type="project" value="InterPro"/>
</dbReference>
<feature type="signal peptide" evidence="1">
    <location>
        <begin position="1"/>
        <end position="20"/>
    </location>
</feature>